<dbReference type="Ensembl" id="ENSACIT00000001919.1">
    <property type="protein sequence ID" value="ENSACIP00000001843.1"/>
    <property type="gene ID" value="ENSACIG00000001193.1"/>
</dbReference>
<dbReference type="SUPFAM" id="SSF52518">
    <property type="entry name" value="Thiamin diphosphate-binding fold (THDP-binding)"/>
    <property type="match status" value="1"/>
</dbReference>
<dbReference type="InterPro" id="IPR005475">
    <property type="entry name" value="Transketolase-like_Pyr-bd"/>
</dbReference>
<dbReference type="InterPro" id="IPR051424">
    <property type="entry name" value="Transketolase-like"/>
</dbReference>
<dbReference type="InterPro" id="IPR020826">
    <property type="entry name" value="Transketolase_BS"/>
</dbReference>
<dbReference type="PANTHER" id="PTHR43195">
    <property type="entry name" value="TRANSKETOLASE"/>
    <property type="match status" value="1"/>
</dbReference>
<dbReference type="SMART" id="SM00861">
    <property type="entry name" value="Transket_pyr"/>
    <property type="match status" value="1"/>
</dbReference>
<dbReference type="GO" id="GO:0030976">
    <property type="term" value="F:thiamine pyrophosphate binding"/>
    <property type="evidence" value="ECO:0007669"/>
    <property type="project" value="TreeGrafter"/>
</dbReference>
<evidence type="ECO:0000313" key="7">
    <source>
        <dbReference type="Proteomes" id="UP000261340"/>
    </source>
</evidence>
<sequence>MDTSPVSLRNIRMPSAPSYKPGDKIATRKAYGMALAKLGRYNEHLVVLDGDTKNSTFSELFKNEHPNRYVECYIAEQNMVSVAIGCAVRDRNVVFASTFATFFTRAYDQLRMAAISESNINLCGSHCGVSIGEDGPSQMGLEDLAMFRAIPTATVFYPSDGVSTEKAVELAANTKVLRMIFNK</sequence>
<evidence type="ECO:0000259" key="5">
    <source>
        <dbReference type="SMART" id="SM00861"/>
    </source>
</evidence>
<dbReference type="PROSITE" id="PS00802">
    <property type="entry name" value="TRANSKETOLASE_2"/>
    <property type="match status" value="1"/>
</dbReference>
<proteinExistence type="inferred from homology"/>
<dbReference type="GO" id="GO:0004802">
    <property type="term" value="F:transketolase activity"/>
    <property type="evidence" value="ECO:0007669"/>
    <property type="project" value="TreeGrafter"/>
</dbReference>
<evidence type="ECO:0000256" key="3">
    <source>
        <dbReference type="ARBA" id="ARBA00022679"/>
    </source>
</evidence>
<dbReference type="GO" id="GO:0070062">
    <property type="term" value="C:extracellular exosome"/>
    <property type="evidence" value="ECO:0007669"/>
    <property type="project" value="TreeGrafter"/>
</dbReference>
<comment type="similarity">
    <text evidence="2">Belongs to the transketolase family.</text>
</comment>
<keyword evidence="4" id="KW-0786">Thiamine pyrophosphate</keyword>
<dbReference type="PANTHER" id="PTHR43195:SF3">
    <property type="entry name" value="TRANSKETOLASE"/>
    <property type="match status" value="1"/>
</dbReference>
<dbReference type="GO" id="GO:0009052">
    <property type="term" value="P:pentose-phosphate shunt, non-oxidative branch"/>
    <property type="evidence" value="ECO:0007669"/>
    <property type="project" value="TreeGrafter"/>
</dbReference>
<evidence type="ECO:0000313" key="6">
    <source>
        <dbReference type="Ensembl" id="ENSACIP00000001843.1"/>
    </source>
</evidence>
<dbReference type="GO" id="GO:0005789">
    <property type="term" value="C:endoplasmic reticulum membrane"/>
    <property type="evidence" value="ECO:0007669"/>
    <property type="project" value="TreeGrafter"/>
</dbReference>
<comment type="cofactor">
    <cofactor evidence="1">
        <name>thiamine diphosphate</name>
        <dbReference type="ChEBI" id="CHEBI:58937"/>
    </cofactor>
</comment>
<keyword evidence="3" id="KW-0808">Transferase</keyword>
<feature type="domain" description="Transketolase-like pyrimidine-binding" evidence="5">
    <location>
        <begin position="25"/>
        <end position="183"/>
    </location>
</feature>
<reference evidence="6" key="2">
    <citation type="submission" date="2025-09" db="UniProtKB">
        <authorList>
            <consortium name="Ensembl"/>
        </authorList>
    </citation>
    <scope>IDENTIFICATION</scope>
</reference>
<dbReference type="InterPro" id="IPR029061">
    <property type="entry name" value="THDP-binding"/>
</dbReference>
<evidence type="ECO:0000256" key="2">
    <source>
        <dbReference type="ARBA" id="ARBA00007131"/>
    </source>
</evidence>
<protein>
    <submittedName>
        <fullName evidence="6">Transketolase</fullName>
    </submittedName>
</protein>
<reference evidence="6" key="1">
    <citation type="submission" date="2025-08" db="UniProtKB">
        <authorList>
            <consortium name="Ensembl"/>
        </authorList>
    </citation>
    <scope>IDENTIFICATION</scope>
</reference>
<dbReference type="AlphaFoldDB" id="A0A3Q0QUV9"/>
<dbReference type="Proteomes" id="UP000261340">
    <property type="component" value="Unplaced"/>
</dbReference>
<keyword evidence="7" id="KW-1185">Reference proteome</keyword>
<dbReference type="GeneTree" id="ENSGT00940000155552"/>
<organism evidence="6 7">
    <name type="scientific">Amphilophus citrinellus</name>
    <name type="common">Midas cichlid</name>
    <name type="synonym">Cichlasoma citrinellum</name>
    <dbReference type="NCBI Taxonomy" id="61819"/>
    <lineage>
        <taxon>Eukaryota</taxon>
        <taxon>Metazoa</taxon>
        <taxon>Chordata</taxon>
        <taxon>Craniata</taxon>
        <taxon>Vertebrata</taxon>
        <taxon>Euteleostomi</taxon>
        <taxon>Actinopterygii</taxon>
        <taxon>Neopterygii</taxon>
        <taxon>Teleostei</taxon>
        <taxon>Neoteleostei</taxon>
        <taxon>Acanthomorphata</taxon>
        <taxon>Ovalentaria</taxon>
        <taxon>Cichlomorphae</taxon>
        <taxon>Cichliformes</taxon>
        <taxon>Cichlidae</taxon>
        <taxon>New World cichlids</taxon>
        <taxon>Cichlasomatinae</taxon>
        <taxon>Heroini</taxon>
        <taxon>Amphilophus</taxon>
    </lineage>
</organism>
<dbReference type="Gene3D" id="3.40.50.970">
    <property type="match status" value="1"/>
</dbReference>
<dbReference type="FunFam" id="3.40.50.970:FF:000129">
    <property type="entry name" value="Transketolase"/>
    <property type="match status" value="1"/>
</dbReference>
<accession>A0A3Q0QUV9</accession>
<dbReference type="Pfam" id="PF02779">
    <property type="entry name" value="Transket_pyr"/>
    <property type="match status" value="1"/>
</dbReference>
<name>A0A3Q0QUV9_AMPCI</name>
<dbReference type="CDD" id="cd07033">
    <property type="entry name" value="TPP_PYR_DXS_TK_like"/>
    <property type="match status" value="1"/>
</dbReference>
<evidence type="ECO:0000256" key="1">
    <source>
        <dbReference type="ARBA" id="ARBA00001964"/>
    </source>
</evidence>
<evidence type="ECO:0000256" key="4">
    <source>
        <dbReference type="ARBA" id="ARBA00023052"/>
    </source>
</evidence>